<name>A0A0B6ZXR4_9EUPU</name>
<organism evidence="1">
    <name type="scientific">Arion vulgaris</name>
    <dbReference type="NCBI Taxonomy" id="1028688"/>
    <lineage>
        <taxon>Eukaryota</taxon>
        <taxon>Metazoa</taxon>
        <taxon>Spiralia</taxon>
        <taxon>Lophotrochozoa</taxon>
        <taxon>Mollusca</taxon>
        <taxon>Gastropoda</taxon>
        <taxon>Heterobranchia</taxon>
        <taxon>Euthyneura</taxon>
        <taxon>Panpulmonata</taxon>
        <taxon>Eupulmonata</taxon>
        <taxon>Stylommatophora</taxon>
        <taxon>Helicina</taxon>
        <taxon>Arionoidea</taxon>
        <taxon>Arionidae</taxon>
        <taxon>Arion</taxon>
    </lineage>
</organism>
<dbReference type="AlphaFoldDB" id="A0A0B6ZXR4"/>
<proteinExistence type="predicted"/>
<dbReference type="EMBL" id="HACG01026544">
    <property type="protein sequence ID" value="CEK73409.1"/>
    <property type="molecule type" value="Transcribed_RNA"/>
</dbReference>
<reference evidence="1" key="1">
    <citation type="submission" date="2014-12" db="EMBL/GenBank/DDBJ databases">
        <title>Insight into the proteome of Arion vulgaris.</title>
        <authorList>
            <person name="Aradska J."/>
            <person name="Bulat T."/>
            <person name="Smidak R."/>
            <person name="Sarate P."/>
            <person name="Gangsoo J."/>
            <person name="Sialana F."/>
            <person name="Bilban M."/>
            <person name="Lubec G."/>
        </authorList>
    </citation>
    <scope>NUCLEOTIDE SEQUENCE</scope>
    <source>
        <tissue evidence="1">Skin</tissue>
    </source>
</reference>
<sequence>MGHIFRVKPNVLVRMIFTRTLGGKRKEDHEELEDVRWKKKCKEYLRHGTLF</sequence>
<evidence type="ECO:0000313" key="1">
    <source>
        <dbReference type="EMBL" id="CEK73409.1"/>
    </source>
</evidence>
<gene>
    <name evidence="1" type="primary">ORF86665</name>
</gene>
<accession>A0A0B6ZXR4</accession>
<protein>
    <submittedName>
        <fullName evidence="1">Uncharacterized protein</fullName>
    </submittedName>
</protein>